<accession>A0AAE9YU03</accession>
<organism evidence="1 2">
    <name type="scientific">Thalassomonas actiniarum</name>
    <dbReference type="NCBI Taxonomy" id="485447"/>
    <lineage>
        <taxon>Bacteria</taxon>
        <taxon>Pseudomonadati</taxon>
        <taxon>Pseudomonadota</taxon>
        <taxon>Gammaproteobacteria</taxon>
        <taxon>Alteromonadales</taxon>
        <taxon>Colwelliaceae</taxon>
        <taxon>Thalassomonas</taxon>
    </lineage>
</organism>
<reference evidence="1 2" key="1">
    <citation type="journal article" date="2015" name="Genome Announc.">
        <title>Draft Genome Sequences of Marine Isolates of Thalassomonas viridans and Thalassomonas actiniarum.</title>
        <authorList>
            <person name="Olonade I."/>
            <person name="van Zyl L.J."/>
            <person name="Trindade M."/>
        </authorList>
    </citation>
    <scope>NUCLEOTIDE SEQUENCE [LARGE SCALE GENOMIC DNA]</scope>
    <source>
        <strain evidence="1 2">A5K-106</strain>
    </source>
</reference>
<reference evidence="1 2" key="2">
    <citation type="journal article" date="2022" name="Mar. Drugs">
        <title>Bioassay-Guided Fractionation Leads to the Detection of Cholic Acid Generated by the Rare Thalassomonas sp.</title>
        <authorList>
            <person name="Pheiffer F."/>
            <person name="Schneider Y.K."/>
            <person name="Hansen E.H."/>
            <person name="Andersen J.H."/>
            <person name="Isaksson J."/>
            <person name="Busche T."/>
            <person name="R C."/>
            <person name="Kalinowski J."/>
            <person name="Zyl L.V."/>
            <person name="Trindade M."/>
        </authorList>
    </citation>
    <scope>NUCLEOTIDE SEQUENCE [LARGE SCALE GENOMIC DNA]</scope>
    <source>
        <strain evidence="1 2">A5K-106</strain>
    </source>
</reference>
<evidence type="ECO:0000313" key="1">
    <source>
        <dbReference type="EMBL" id="WDE00260.1"/>
    </source>
</evidence>
<dbReference type="EMBL" id="CP059735">
    <property type="protein sequence ID" value="WDE00260.1"/>
    <property type="molecule type" value="Genomic_DNA"/>
</dbReference>
<dbReference type="Proteomes" id="UP000032568">
    <property type="component" value="Chromosome"/>
</dbReference>
<name>A0AAE9YU03_9GAMM</name>
<gene>
    <name evidence="1" type="ORF">SG35_006300</name>
</gene>
<sequence length="60" mass="7026">MMIFKLALLKAITLFNSIKTGRLANMIDFYLQLKHLTISQWDVETKELNLPRAGLRQQIH</sequence>
<dbReference type="KEGG" id="tact:SG35_006300"/>
<evidence type="ECO:0000313" key="2">
    <source>
        <dbReference type="Proteomes" id="UP000032568"/>
    </source>
</evidence>
<dbReference type="AlphaFoldDB" id="A0AAE9YU03"/>
<keyword evidence="2" id="KW-1185">Reference proteome</keyword>
<protein>
    <submittedName>
        <fullName evidence="1">Uncharacterized protein</fullName>
    </submittedName>
</protein>
<dbReference type="RefSeq" id="WP_044835339.1">
    <property type="nucleotide sequence ID" value="NZ_CP059735.1"/>
</dbReference>
<proteinExistence type="predicted"/>